<keyword evidence="4" id="KW-1185">Reference proteome</keyword>
<comment type="caution">
    <text evidence="3">The sequence shown here is derived from an EMBL/GenBank/DDBJ whole genome shotgun (WGS) entry which is preliminary data.</text>
</comment>
<sequence length="68" mass="7259">MSTADRESTSDAGVDWKKSSYSGSSGGNCVETREGKRCAVRDTAYRSLGALEVSGGEWNAVLVSLKKR</sequence>
<protein>
    <submittedName>
        <fullName evidence="3">DUF397 domain-containing protein</fullName>
    </submittedName>
</protein>
<feature type="region of interest" description="Disordered" evidence="1">
    <location>
        <begin position="1"/>
        <end position="33"/>
    </location>
</feature>
<gene>
    <name evidence="3" type="ORF">HGB44_02865</name>
</gene>
<name>A0A7X6M9H1_9ACTN</name>
<evidence type="ECO:0000313" key="3">
    <source>
        <dbReference type="EMBL" id="NKY96617.1"/>
    </source>
</evidence>
<reference evidence="3 4" key="1">
    <citation type="submission" date="2020-04" db="EMBL/GenBank/DDBJ databases">
        <title>MicrobeNet Type strains.</title>
        <authorList>
            <person name="Nicholson A.C."/>
        </authorList>
    </citation>
    <scope>NUCLEOTIDE SEQUENCE [LARGE SCALE GENOMIC DNA]</scope>
    <source>
        <strain evidence="3 4">ATCC 23612</strain>
    </source>
</reference>
<dbReference type="AlphaFoldDB" id="A0A7X6M9H1"/>
<organism evidence="3 4">
    <name type="scientific">Nocardiopsis alborubida</name>
    <dbReference type="NCBI Taxonomy" id="146802"/>
    <lineage>
        <taxon>Bacteria</taxon>
        <taxon>Bacillati</taxon>
        <taxon>Actinomycetota</taxon>
        <taxon>Actinomycetes</taxon>
        <taxon>Streptosporangiales</taxon>
        <taxon>Nocardiopsidaceae</taxon>
        <taxon>Nocardiopsis</taxon>
    </lineage>
</organism>
<accession>A0A7X6M9H1</accession>
<proteinExistence type="predicted"/>
<dbReference type="Proteomes" id="UP000553209">
    <property type="component" value="Unassembled WGS sequence"/>
</dbReference>
<feature type="domain" description="DUF397" evidence="2">
    <location>
        <begin position="15"/>
        <end position="65"/>
    </location>
</feature>
<evidence type="ECO:0000259" key="2">
    <source>
        <dbReference type="Pfam" id="PF04149"/>
    </source>
</evidence>
<dbReference type="Pfam" id="PF04149">
    <property type="entry name" value="DUF397"/>
    <property type="match status" value="1"/>
</dbReference>
<dbReference type="InterPro" id="IPR007278">
    <property type="entry name" value="DUF397"/>
</dbReference>
<evidence type="ECO:0000313" key="4">
    <source>
        <dbReference type="Proteomes" id="UP000553209"/>
    </source>
</evidence>
<dbReference type="RefSeq" id="WP_082768374.1">
    <property type="nucleotide sequence ID" value="NZ_JAAXPG010000002.1"/>
</dbReference>
<feature type="compositionally biased region" description="Basic and acidic residues" evidence="1">
    <location>
        <begin position="1"/>
        <end position="18"/>
    </location>
</feature>
<evidence type="ECO:0000256" key="1">
    <source>
        <dbReference type="SAM" id="MobiDB-lite"/>
    </source>
</evidence>
<dbReference type="EMBL" id="JAAXPG010000002">
    <property type="protein sequence ID" value="NKY96617.1"/>
    <property type="molecule type" value="Genomic_DNA"/>
</dbReference>